<reference evidence="3 4" key="1">
    <citation type="journal article" date="2024" name="Chem. Sci.">
        <title>Discovery of megapolipeptins by genome mining of a Burkholderiales bacteria collection.</title>
        <authorList>
            <person name="Paulo B.S."/>
            <person name="Recchia M.J.J."/>
            <person name="Lee S."/>
            <person name="Fergusson C.H."/>
            <person name="Romanowski S.B."/>
            <person name="Hernandez A."/>
            <person name="Krull N."/>
            <person name="Liu D.Y."/>
            <person name="Cavanagh H."/>
            <person name="Bos A."/>
            <person name="Gray C.A."/>
            <person name="Murphy B.T."/>
            <person name="Linington R.G."/>
            <person name="Eustaquio A.S."/>
        </authorList>
    </citation>
    <scope>NUCLEOTIDE SEQUENCE [LARGE SCALE GENOMIC DNA]</scope>
    <source>
        <strain evidence="3 4">RL21-008-BIB-B</strain>
    </source>
</reference>
<accession>A0ABW8ZAY3</accession>
<feature type="region of interest" description="Disordered" evidence="1">
    <location>
        <begin position="1"/>
        <end position="22"/>
    </location>
</feature>
<organism evidence="3 4">
    <name type="scientific">Herbaspirillum rhizosphaerae</name>
    <dbReference type="NCBI Taxonomy" id="346179"/>
    <lineage>
        <taxon>Bacteria</taxon>
        <taxon>Pseudomonadati</taxon>
        <taxon>Pseudomonadota</taxon>
        <taxon>Betaproteobacteria</taxon>
        <taxon>Burkholderiales</taxon>
        <taxon>Oxalobacteraceae</taxon>
        <taxon>Herbaspirillum</taxon>
    </lineage>
</organism>
<name>A0ABW8ZAY3_9BURK</name>
<proteinExistence type="predicted"/>
<protein>
    <submittedName>
        <fullName evidence="3">DUF296 domain-containing protein</fullName>
    </submittedName>
</protein>
<evidence type="ECO:0000313" key="3">
    <source>
        <dbReference type="EMBL" id="MFL9879955.1"/>
    </source>
</evidence>
<dbReference type="Proteomes" id="UP001629214">
    <property type="component" value="Unassembled WGS sequence"/>
</dbReference>
<feature type="domain" description="PPC" evidence="2">
    <location>
        <begin position="193"/>
        <end position="299"/>
    </location>
</feature>
<dbReference type="Gene3D" id="3.30.1330.80">
    <property type="entry name" value="Hypothetical protein, similar to alpha- acetolactate decarboxylase, domain 2"/>
    <property type="match status" value="2"/>
</dbReference>
<evidence type="ECO:0000256" key="1">
    <source>
        <dbReference type="SAM" id="MobiDB-lite"/>
    </source>
</evidence>
<dbReference type="EMBL" id="JAQQFR010000010">
    <property type="protein sequence ID" value="MFL9879955.1"/>
    <property type="molecule type" value="Genomic_DNA"/>
</dbReference>
<keyword evidence="4" id="KW-1185">Reference proteome</keyword>
<dbReference type="SUPFAM" id="SSF117856">
    <property type="entry name" value="AF0104/ALDC/Ptd012-like"/>
    <property type="match status" value="2"/>
</dbReference>
<dbReference type="Pfam" id="PF03479">
    <property type="entry name" value="PCC"/>
    <property type="match status" value="1"/>
</dbReference>
<sequence length="305" mass="32757">MQAQPVQPAIPPFARSARHPGSPDPVRIVSLAGNTASASFTLQAGMNLRDAISEPLAAAGINGATVRFENLRVSPHHFLMPALSHDGKHAAFYSAPHEVAGGVVIELACATYGRRDGAPLVHCHAIWRDADGKRQGGHMLMDQTIVAESGSAQAWGLQNATMETRFDPETNFTLFHPAVVAIETTKDKTDGLRTVLARIRPDEDLNMAIEDVCHTHGIRHAKVRGSVGSIIGAEFEDGRVVEDLATEILVREGDVQPTAEGLRCHLDIALIDPRGNVCEGVLARGRNPVLICFELVIEEQADGKA</sequence>
<comment type="caution">
    <text evidence="3">The sequence shown here is derived from an EMBL/GenBank/DDBJ whole genome shotgun (WGS) entry which is preliminary data.</text>
</comment>
<evidence type="ECO:0000259" key="2">
    <source>
        <dbReference type="Pfam" id="PF03479"/>
    </source>
</evidence>
<gene>
    <name evidence="3" type="ORF">PQR63_16260</name>
</gene>
<evidence type="ECO:0000313" key="4">
    <source>
        <dbReference type="Proteomes" id="UP001629214"/>
    </source>
</evidence>
<dbReference type="InterPro" id="IPR005175">
    <property type="entry name" value="PPC_dom"/>
</dbReference>
<dbReference type="RefSeq" id="WP_408169039.1">
    <property type="nucleotide sequence ID" value="NZ_JAQQFR010000010.1"/>
</dbReference>